<comment type="similarity">
    <text evidence="1">Belongs to the sigma-70 factor family. ECF subfamily.</text>
</comment>
<name>A0ABQ4BRF8_9ACTN</name>
<evidence type="ECO:0000313" key="9">
    <source>
        <dbReference type="Proteomes" id="UP000624709"/>
    </source>
</evidence>
<feature type="region of interest" description="Disordered" evidence="5">
    <location>
        <begin position="1"/>
        <end position="21"/>
    </location>
</feature>
<evidence type="ECO:0000259" key="6">
    <source>
        <dbReference type="Pfam" id="PF04542"/>
    </source>
</evidence>
<dbReference type="InterPro" id="IPR007627">
    <property type="entry name" value="RNA_pol_sigma70_r2"/>
</dbReference>
<reference evidence="8 9" key="1">
    <citation type="submission" date="2021-01" db="EMBL/GenBank/DDBJ databases">
        <title>Whole genome shotgun sequence of Actinoplanes palleronii NBRC 14916.</title>
        <authorList>
            <person name="Komaki H."/>
            <person name="Tamura T."/>
        </authorList>
    </citation>
    <scope>NUCLEOTIDE SEQUENCE [LARGE SCALE GENOMIC DNA]</scope>
    <source>
        <strain evidence="8 9">NBRC 14916</strain>
    </source>
</reference>
<dbReference type="PANTHER" id="PTHR43133:SF46">
    <property type="entry name" value="RNA POLYMERASE SIGMA-70 FACTOR ECF SUBFAMILY"/>
    <property type="match status" value="1"/>
</dbReference>
<dbReference type="SUPFAM" id="SSF88946">
    <property type="entry name" value="Sigma2 domain of RNA polymerase sigma factors"/>
    <property type="match status" value="1"/>
</dbReference>
<dbReference type="InterPro" id="IPR036388">
    <property type="entry name" value="WH-like_DNA-bd_sf"/>
</dbReference>
<organism evidence="8 9">
    <name type="scientific">Actinoplanes palleronii</name>
    <dbReference type="NCBI Taxonomy" id="113570"/>
    <lineage>
        <taxon>Bacteria</taxon>
        <taxon>Bacillati</taxon>
        <taxon>Actinomycetota</taxon>
        <taxon>Actinomycetes</taxon>
        <taxon>Micromonosporales</taxon>
        <taxon>Micromonosporaceae</taxon>
        <taxon>Actinoplanes</taxon>
    </lineage>
</organism>
<evidence type="ECO:0000256" key="3">
    <source>
        <dbReference type="ARBA" id="ARBA00023082"/>
    </source>
</evidence>
<dbReference type="RefSeq" id="WP_239165049.1">
    <property type="nucleotide sequence ID" value="NZ_BAAATY010000070.1"/>
</dbReference>
<protein>
    <submittedName>
        <fullName evidence="8">DNA-directed RNA polymerase sigma-70 factor</fullName>
    </submittedName>
</protein>
<evidence type="ECO:0000256" key="4">
    <source>
        <dbReference type="ARBA" id="ARBA00023163"/>
    </source>
</evidence>
<evidence type="ECO:0000256" key="5">
    <source>
        <dbReference type="SAM" id="MobiDB-lite"/>
    </source>
</evidence>
<keyword evidence="3" id="KW-0731">Sigma factor</keyword>
<keyword evidence="4" id="KW-0804">Transcription</keyword>
<dbReference type="GO" id="GO:0000428">
    <property type="term" value="C:DNA-directed RNA polymerase complex"/>
    <property type="evidence" value="ECO:0007669"/>
    <property type="project" value="UniProtKB-KW"/>
</dbReference>
<dbReference type="NCBIfam" id="TIGR02937">
    <property type="entry name" value="sigma70-ECF"/>
    <property type="match status" value="1"/>
</dbReference>
<accession>A0ABQ4BRF8</accession>
<keyword evidence="2" id="KW-0805">Transcription regulation</keyword>
<dbReference type="InterPro" id="IPR013325">
    <property type="entry name" value="RNA_pol_sigma_r2"/>
</dbReference>
<evidence type="ECO:0000256" key="1">
    <source>
        <dbReference type="ARBA" id="ARBA00010641"/>
    </source>
</evidence>
<keyword evidence="9" id="KW-1185">Reference proteome</keyword>
<dbReference type="SUPFAM" id="SSF88659">
    <property type="entry name" value="Sigma3 and sigma4 domains of RNA polymerase sigma factors"/>
    <property type="match status" value="1"/>
</dbReference>
<dbReference type="InterPro" id="IPR013324">
    <property type="entry name" value="RNA_pol_sigma_r3/r4-like"/>
</dbReference>
<evidence type="ECO:0000256" key="2">
    <source>
        <dbReference type="ARBA" id="ARBA00023015"/>
    </source>
</evidence>
<dbReference type="Gene3D" id="1.10.1740.10">
    <property type="match status" value="1"/>
</dbReference>
<evidence type="ECO:0000259" key="7">
    <source>
        <dbReference type="Pfam" id="PF08281"/>
    </source>
</evidence>
<proteinExistence type="inferred from homology"/>
<dbReference type="Proteomes" id="UP000624709">
    <property type="component" value="Unassembled WGS sequence"/>
</dbReference>
<dbReference type="Pfam" id="PF08281">
    <property type="entry name" value="Sigma70_r4_2"/>
    <property type="match status" value="1"/>
</dbReference>
<evidence type="ECO:0000313" key="8">
    <source>
        <dbReference type="EMBL" id="GIE73239.1"/>
    </source>
</evidence>
<dbReference type="EMBL" id="BOMS01000167">
    <property type="protein sequence ID" value="GIE73239.1"/>
    <property type="molecule type" value="Genomic_DNA"/>
</dbReference>
<dbReference type="InterPro" id="IPR013249">
    <property type="entry name" value="RNA_pol_sigma70_r4_t2"/>
</dbReference>
<gene>
    <name evidence="8" type="primary">rpoE_22</name>
    <name evidence="8" type="ORF">Apa02nite_093470</name>
</gene>
<feature type="domain" description="RNA polymerase sigma-70 region 2" evidence="6">
    <location>
        <begin position="36"/>
        <end position="107"/>
    </location>
</feature>
<sequence length="208" mass="22433">MTALDAHRLRHDPVSSDPDVTTLLGSRADPDLFAVLFDRYFAELRHYAASRLGGERGDDLAAETFLVAFRTRERFRTDGPGGGNVRAWLYGIATNLIHRQRRDEQRRYRALARAGAVADRGTSGDDATVARVTAGALQPALARALAALPARDRDVLLLTAVAQLDYAEVSAALGVPPGTVGSRLTRARRAVRAAFGGDDPTRIDEGKA</sequence>
<comment type="caution">
    <text evidence="8">The sequence shown here is derived from an EMBL/GenBank/DDBJ whole genome shotgun (WGS) entry which is preliminary data.</text>
</comment>
<dbReference type="InterPro" id="IPR039425">
    <property type="entry name" value="RNA_pol_sigma-70-like"/>
</dbReference>
<feature type="compositionally biased region" description="Basic and acidic residues" evidence="5">
    <location>
        <begin position="1"/>
        <end position="14"/>
    </location>
</feature>
<dbReference type="PANTHER" id="PTHR43133">
    <property type="entry name" value="RNA POLYMERASE ECF-TYPE SIGMA FACTO"/>
    <property type="match status" value="1"/>
</dbReference>
<dbReference type="InterPro" id="IPR014284">
    <property type="entry name" value="RNA_pol_sigma-70_dom"/>
</dbReference>
<keyword evidence="8" id="KW-0240">DNA-directed RNA polymerase</keyword>
<dbReference type="Pfam" id="PF04542">
    <property type="entry name" value="Sigma70_r2"/>
    <property type="match status" value="1"/>
</dbReference>
<feature type="domain" description="RNA polymerase sigma factor 70 region 4 type 2" evidence="7">
    <location>
        <begin position="140"/>
        <end position="190"/>
    </location>
</feature>
<dbReference type="Gene3D" id="1.10.10.10">
    <property type="entry name" value="Winged helix-like DNA-binding domain superfamily/Winged helix DNA-binding domain"/>
    <property type="match status" value="1"/>
</dbReference>